<proteinExistence type="predicted"/>
<comment type="caution">
    <text evidence="2">The sequence shown here is derived from an EMBL/GenBank/DDBJ whole genome shotgun (WGS) entry which is preliminary data.</text>
</comment>
<dbReference type="Proteomes" id="UP000600918">
    <property type="component" value="Unassembled WGS sequence"/>
</dbReference>
<sequence length="276" mass="31038">MEPPFGCFSSLLSPYLDERSTPNKRPFRFFEEGTSSVREYYVLLPENIYLLDKEKESRNKTSILTHLSYSEVRNGGVSARSEYENMKVQNFVAYIVEKGKGERSGGKVGDNSHQMAIIAGQQEAFPLFEFTASFCPKADRVSRGQHRGPVYLFVNSGPEPTGSPAAERERVRGGDEGKRGRENVYRAHAFFFISFYERSMPPKIGAGEGGTRSCERLRACFKLWDAKYPGCTSVDGDPQRLSGLEENIARIVESVYKARLAANSTFRCSNYIQESP</sequence>
<keyword evidence="3" id="KW-1185">Reference proteome</keyword>
<evidence type="ECO:0000313" key="3">
    <source>
        <dbReference type="Proteomes" id="UP000600918"/>
    </source>
</evidence>
<evidence type="ECO:0000256" key="1">
    <source>
        <dbReference type="SAM" id="MobiDB-lite"/>
    </source>
</evidence>
<name>A0A834NSA8_VESPE</name>
<feature type="compositionally biased region" description="Basic and acidic residues" evidence="1">
    <location>
        <begin position="166"/>
        <end position="178"/>
    </location>
</feature>
<dbReference type="AlphaFoldDB" id="A0A834NSA8"/>
<gene>
    <name evidence="2" type="ORF">H0235_011582</name>
</gene>
<evidence type="ECO:0000313" key="2">
    <source>
        <dbReference type="EMBL" id="KAF7417051.1"/>
    </source>
</evidence>
<organism evidence="2 3">
    <name type="scientific">Vespula pensylvanica</name>
    <name type="common">Western yellow jacket</name>
    <name type="synonym">Wasp</name>
    <dbReference type="NCBI Taxonomy" id="30213"/>
    <lineage>
        <taxon>Eukaryota</taxon>
        <taxon>Metazoa</taxon>
        <taxon>Ecdysozoa</taxon>
        <taxon>Arthropoda</taxon>
        <taxon>Hexapoda</taxon>
        <taxon>Insecta</taxon>
        <taxon>Pterygota</taxon>
        <taxon>Neoptera</taxon>
        <taxon>Endopterygota</taxon>
        <taxon>Hymenoptera</taxon>
        <taxon>Apocrita</taxon>
        <taxon>Aculeata</taxon>
        <taxon>Vespoidea</taxon>
        <taxon>Vespidae</taxon>
        <taxon>Vespinae</taxon>
        <taxon>Vespula</taxon>
    </lineage>
</organism>
<accession>A0A834NSA8</accession>
<reference evidence="2" key="1">
    <citation type="journal article" date="2020" name="G3 (Bethesda)">
        <title>High-Quality Assemblies for Three Invasive Social Wasps from the &lt;i&gt;Vespula&lt;/i&gt; Genus.</title>
        <authorList>
            <person name="Harrop T.W.R."/>
            <person name="Guhlin J."/>
            <person name="McLaughlin G.M."/>
            <person name="Permina E."/>
            <person name="Stockwell P."/>
            <person name="Gilligan J."/>
            <person name="Le Lec M.F."/>
            <person name="Gruber M.A.M."/>
            <person name="Quinn O."/>
            <person name="Lovegrove M."/>
            <person name="Duncan E.J."/>
            <person name="Remnant E.J."/>
            <person name="Van Eeckhoven J."/>
            <person name="Graham B."/>
            <person name="Knapp R.A."/>
            <person name="Langford K.W."/>
            <person name="Kronenberg Z."/>
            <person name="Press M.O."/>
            <person name="Eacker S.M."/>
            <person name="Wilson-Rankin E.E."/>
            <person name="Purcell J."/>
            <person name="Lester P.J."/>
            <person name="Dearden P.K."/>
        </authorList>
    </citation>
    <scope>NUCLEOTIDE SEQUENCE</scope>
    <source>
        <strain evidence="2">Volc-1</strain>
    </source>
</reference>
<feature type="region of interest" description="Disordered" evidence="1">
    <location>
        <begin position="152"/>
        <end position="178"/>
    </location>
</feature>
<dbReference type="EMBL" id="JACSDY010000010">
    <property type="protein sequence ID" value="KAF7417051.1"/>
    <property type="molecule type" value="Genomic_DNA"/>
</dbReference>
<protein>
    <submittedName>
        <fullName evidence="2">Uncharacterized protein</fullName>
    </submittedName>
</protein>